<reference evidence="1" key="1">
    <citation type="submission" date="2014-09" db="EMBL/GenBank/DDBJ databases">
        <authorList>
            <person name="Magalhaes I.L.F."/>
            <person name="Oliveira U."/>
            <person name="Santos F.R."/>
            <person name="Vidigal T.H.D.A."/>
            <person name="Brescovit A.D."/>
            <person name="Santos A.J."/>
        </authorList>
    </citation>
    <scope>NUCLEOTIDE SEQUENCE</scope>
    <source>
        <tissue evidence="1">Shoot tissue taken approximately 20 cm above the soil surface</tissue>
    </source>
</reference>
<protein>
    <submittedName>
        <fullName evidence="1">Uncharacterized protein</fullName>
    </submittedName>
</protein>
<name>A0A0A9CW05_ARUDO</name>
<dbReference type="AlphaFoldDB" id="A0A0A9CW05"/>
<proteinExistence type="predicted"/>
<dbReference type="EMBL" id="GBRH01218104">
    <property type="protein sequence ID" value="JAD79791.1"/>
    <property type="molecule type" value="Transcribed_RNA"/>
</dbReference>
<organism evidence="1">
    <name type="scientific">Arundo donax</name>
    <name type="common">Giant reed</name>
    <name type="synonym">Donax arundinaceus</name>
    <dbReference type="NCBI Taxonomy" id="35708"/>
    <lineage>
        <taxon>Eukaryota</taxon>
        <taxon>Viridiplantae</taxon>
        <taxon>Streptophyta</taxon>
        <taxon>Embryophyta</taxon>
        <taxon>Tracheophyta</taxon>
        <taxon>Spermatophyta</taxon>
        <taxon>Magnoliopsida</taxon>
        <taxon>Liliopsida</taxon>
        <taxon>Poales</taxon>
        <taxon>Poaceae</taxon>
        <taxon>PACMAD clade</taxon>
        <taxon>Arundinoideae</taxon>
        <taxon>Arundineae</taxon>
        <taxon>Arundo</taxon>
    </lineage>
</organism>
<sequence>MCCELLFSRGCSHIHPDIVSQLLSLSHNKNWSPCVMELCPWNATTICHSAWSMRGHLLLGIVMHI</sequence>
<reference evidence="1" key="2">
    <citation type="journal article" date="2015" name="Data Brief">
        <title>Shoot transcriptome of the giant reed, Arundo donax.</title>
        <authorList>
            <person name="Barrero R.A."/>
            <person name="Guerrero F.D."/>
            <person name="Moolhuijzen P."/>
            <person name="Goolsby J.A."/>
            <person name="Tidwell J."/>
            <person name="Bellgard S.E."/>
            <person name="Bellgard M.I."/>
        </authorList>
    </citation>
    <scope>NUCLEOTIDE SEQUENCE</scope>
    <source>
        <tissue evidence="1">Shoot tissue taken approximately 20 cm above the soil surface</tissue>
    </source>
</reference>
<accession>A0A0A9CW05</accession>
<evidence type="ECO:0000313" key="1">
    <source>
        <dbReference type="EMBL" id="JAD79791.1"/>
    </source>
</evidence>